<evidence type="ECO:0000256" key="1">
    <source>
        <dbReference type="SAM" id="MobiDB-lite"/>
    </source>
</evidence>
<comment type="caution">
    <text evidence="3">The sequence shown here is derived from an EMBL/GenBank/DDBJ whole genome shotgun (WGS) entry which is preliminary data.</text>
</comment>
<gene>
    <name evidence="3" type="ORF">Val02_37690</name>
</gene>
<keyword evidence="4" id="KW-1185">Reference proteome</keyword>
<accession>A0A8J3YNF3</accession>
<keyword evidence="2" id="KW-0812">Transmembrane</keyword>
<dbReference type="RefSeq" id="WP_203900419.1">
    <property type="nucleotide sequence ID" value="NZ_BOPF01000013.1"/>
</dbReference>
<name>A0A8J3YNF3_9ACTN</name>
<keyword evidence="2" id="KW-1133">Transmembrane helix</keyword>
<feature type="region of interest" description="Disordered" evidence="1">
    <location>
        <begin position="46"/>
        <end position="73"/>
    </location>
</feature>
<evidence type="ECO:0000256" key="2">
    <source>
        <dbReference type="SAM" id="Phobius"/>
    </source>
</evidence>
<reference evidence="3" key="1">
    <citation type="submission" date="2021-01" db="EMBL/GenBank/DDBJ databases">
        <title>Whole genome shotgun sequence of Virgisporangium aliadipatigenens NBRC 105644.</title>
        <authorList>
            <person name="Komaki H."/>
            <person name="Tamura T."/>
        </authorList>
    </citation>
    <scope>NUCLEOTIDE SEQUENCE</scope>
    <source>
        <strain evidence="3">NBRC 105644</strain>
    </source>
</reference>
<evidence type="ECO:0000313" key="3">
    <source>
        <dbReference type="EMBL" id="GIJ46883.1"/>
    </source>
</evidence>
<dbReference type="EMBL" id="BOPF01000013">
    <property type="protein sequence ID" value="GIJ46883.1"/>
    <property type="molecule type" value="Genomic_DNA"/>
</dbReference>
<organism evidence="3 4">
    <name type="scientific">Virgisporangium aliadipatigenens</name>
    <dbReference type="NCBI Taxonomy" id="741659"/>
    <lineage>
        <taxon>Bacteria</taxon>
        <taxon>Bacillati</taxon>
        <taxon>Actinomycetota</taxon>
        <taxon>Actinomycetes</taxon>
        <taxon>Micromonosporales</taxon>
        <taxon>Micromonosporaceae</taxon>
        <taxon>Virgisporangium</taxon>
    </lineage>
</organism>
<feature type="transmembrane region" description="Helical" evidence="2">
    <location>
        <begin position="21"/>
        <end position="41"/>
    </location>
</feature>
<dbReference type="AlphaFoldDB" id="A0A8J3YNF3"/>
<evidence type="ECO:0000313" key="4">
    <source>
        <dbReference type="Proteomes" id="UP000619260"/>
    </source>
</evidence>
<keyword evidence="2" id="KW-0472">Membrane</keyword>
<dbReference type="Proteomes" id="UP000619260">
    <property type="component" value="Unassembled WGS sequence"/>
</dbReference>
<sequence length="204" mass="22615">MHLLHPTALATSSEWDAFVDVSGPVIGIVGVIIAAVGIIVARRQASRHEATTREQREQDRRAAEERDRKIANREGWRTDHEQIRELLDRGSTLGHQVRHDGPFSGDGFDAIGLAAFRIRAEQLSSLGVEPLREPLLRLADLAERLGRTAVPADHGRIPSSTTLTITRRELLATHRLAVAQDRAAQELIEEVGRARQALRDEWGA</sequence>
<proteinExistence type="predicted"/>
<protein>
    <submittedName>
        <fullName evidence="3">Uncharacterized protein</fullName>
    </submittedName>
</protein>